<sequence length="339" mass="35140">MIEIDGSYGEGGGQILRTALSLAMVTGTPVRIANVRARRSKPGLMRQHLTAVVAAQAISGARTEGAAIGSTTLTFEPGPVRAGNYDFAIGTAGSCTLVLQTLLPALWSVAGNHGFTLALSGGTHNPMAPSATFLRDAWLPLMARMGAVAGLALRRHGFYPAGGGELTLSGRTGAAWQPLALEARGAPGLAEAHALIAGVPHHVARRELDLVGERMGWEAGQLHVGGLRHEEGPGNAVLLTLPFEHVTEVFCEYGEKGRSAESVAGAACRQARAYLAGTGAVGPHLADQLLLPMALAGGGSFTVDEVTGHLRSNAEVIRKFLPVDIEFEPLGTCTRVAVG</sequence>
<keyword evidence="5" id="KW-0067">ATP-binding</keyword>
<dbReference type="InterPro" id="IPR013791">
    <property type="entry name" value="RNA3'-term_phos_cycl_insert"/>
</dbReference>
<organism evidence="9 10">
    <name type="scientific">Cupriavidus basilensis</name>
    <dbReference type="NCBI Taxonomy" id="68895"/>
    <lineage>
        <taxon>Bacteria</taxon>
        <taxon>Pseudomonadati</taxon>
        <taxon>Pseudomonadota</taxon>
        <taxon>Betaproteobacteria</taxon>
        <taxon>Burkholderiales</taxon>
        <taxon>Burkholderiaceae</taxon>
        <taxon>Cupriavidus</taxon>
    </lineage>
</organism>
<comment type="function">
    <text evidence="5">Catalyzes the conversion of 3'-phosphate to a 2',3'-cyclic phosphodiester at the end of RNA. The mechanism of action of the enzyme occurs in 3 steps: (A) adenylation of the enzyme by ATP; (B) transfer of adenylate to an RNA-N3'P to produce RNA-N3'PP5'A; (C) and attack of the adjacent 2'-hydroxyl on the 3'-phosphorus in the diester linkage to produce the cyclic end product. The biological role of this enzyme is unknown but it is likely to function in some aspects of cellular RNA processing.</text>
</comment>
<dbReference type="EMBL" id="JARJLM010000589">
    <property type="protein sequence ID" value="MDF3838413.1"/>
    <property type="molecule type" value="Genomic_DNA"/>
</dbReference>
<dbReference type="SUPFAM" id="SSF55205">
    <property type="entry name" value="EPT/RTPC-like"/>
    <property type="match status" value="2"/>
</dbReference>
<dbReference type="PROSITE" id="PS01287">
    <property type="entry name" value="RTC"/>
    <property type="match status" value="1"/>
</dbReference>
<dbReference type="EC" id="6.5.1.4" evidence="5 6"/>
<gene>
    <name evidence="5 9" type="primary">rtcA</name>
    <name evidence="9" type="ORF">P3W85_36600</name>
</gene>
<dbReference type="NCBIfam" id="NF003246">
    <property type="entry name" value="PRK04204.1-2"/>
    <property type="match status" value="1"/>
</dbReference>
<reference evidence="9 10" key="1">
    <citation type="submission" date="2023-03" db="EMBL/GenBank/DDBJ databases">
        <title>Draft assemblies of triclosan tolerant bacteria isolated from returned activated sludge.</title>
        <authorList>
            <person name="Van Hamelsveld S."/>
        </authorList>
    </citation>
    <scope>NUCLEOTIDE SEQUENCE [LARGE SCALE GENOMIC DNA]</scope>
    <source>
        <strain evidence="9 10">GW210010_S58</strain>
    </source>
</reference>
<evidence type="ECO:0000256" key="3">
    <source>
        <dbReference type="ARBA" id="ARBA00022741"/>
    </source>
</evidence>
<feature type="domain" description="RNA 3'-terminal phosphate cyclase" evidence="7">
    <location>
        <begin position="8"/>
        <end position="326"/>
    </location>
</feature>
<evidence type="ECO:0000259" key="7">
    <source>
        <dbReference type="Pfam" id="PF01137"/>
    </source>
</evidence>
<comment type="catalytic activity">
    <reaction evidence="4 5">
        <text>a 3'-end 3'-phospho-ribonucleotide-RNA + ATP = a 3'-end 2',3'-cyclophospho-ribonucleotide-RNA + AMP + diphosphate</text>
        <dbReference type="Rhea" id="RHEA:23976"/>
        <dbReference type="Rhea" id="RHEA-COMP:10463"/>
        <dbReference type="Rhea" id="RHEA-COMP:10464"/>
        <dbReference type="ChEBI" id="CHEBI:30616"/>
        <dbReference type="ChEBI" id="CHEBI:33019"/>
        <dbReference type="ChEBI" id="CHEBI:83062"/>
        <dbReference type="ChEBI" id="CHEBI:83064"/>
        <dbReference type="ChEBI" id="CHEBI:456215"/>
        <dbReference type="EC" id="6.5.1.4"/>
    </reaction>
</comment>
<dbReference type="HAMAP" id="MF_00200">
    <property type="entry name" value="RTC"/>
    <property type="match status" value="1"/>
</dbReference>
<dbReference type="InterPro" id="IPR000228">
    <property type="entry name" value="RNA3'_term_phos_cyc"/>
</dbReference>
<protein>
    <recommendedName>
        <fullName evidence="5 6">RNA 3'-terminal phosphate cyclase</fullName>
        <shortName evidence="5">RNA cyclase</shortName>
        <shortName evidence="5">RNA-3'-phosphate cyclase</shortName>
        <ecNumber evidence="5 6">6.5.1.4</ecNumber>
    </recommendedName>
</protein>
<comment type="similarity">
    <text evidence="1 5">Belongs to the RNA 3'-terminal cyclase family. Type 1 subfamily.</text>
</comment>
<dbReference type="InterPro" id="IPR013792">
    <property type="entry name" value="RNA3'P_cycl/enolpyr_Trfase_a/b"/>
</dbReference>
<dbReference type="PANTHER" id="PTHR11096:SF0">
    <property type="entry name" value="RNA 3'-TERMINAL PHOSPHATE CYCLASE"/>
    <property type="match status" value="1"/>
</dbReference>
<evidence type="ECO:0000256" key="2">
    <source>
        <dbReference type="ARBA" id="ARBA00022598"/>
    </source>
</evidence>
<keyword evidence="3 5" id="KW-0547">Nucleotide-binding</keyword>
<keyword evidence="5" id="KW-0963">Cytoplasm</keyword>
<keyword evidence="2 5" id="KW-0436">Ligase</keyword>
<dbReference type="InterPro" id="IPR017770">
    <property type="entry name" value="RNA3'_term_phos_cyc_type_1"/>
</dbReference>
<evidence type="ECO:0000256" key="6">
    <source>
        <dbReference type="NCBIfam" id="TIGR03399"/>
    </source>
</evidence>
<feature type="domain" description="RNA 3'-terminal phosphate cyclase insert" evidence="8">
    <location>
        <begin position="191"/>
        <end position="275"/>
    </location>
</feature>
<feature type="active site" description="Tele-AMP-histidine intermediate" evidence="5">
    <location>
        <position position="309"/>
    </location>
</feature>
<dbReference type="PANTHER" id="PTHR11096">
    <property type="entry name" value="RNA 3' TERMINAL PHOSPHATE CYCLASE"/>
    <property type="match status" value="1"/>
</dbReference>
<evidence type="ECO:0000313" key="9">
    <source>
        <dbReference type="EMBL" id="MDF3838413.1"/>
    </source>
</evidence>
<dbReference type="InterPro" id="IPR020719">
    <property type="entry name" value="RNA3'_term_phos_cycl-like_CS"/>
</dbReference>
<evidence type="ECO:0000256" key="4">
    <source>
        <dbReference type="ARBA" id="ARBA00024481"/>
    </source>
</evidence>
<name>A0ABT6B0W1_9BURK</name>
<dbReference type="NCBIfam" id="TIGR03399">
    <property type="entry name" value="RNA_3prim_cycl"/>
    <property type="match status" value="1"/>
</dbReference>
<dbReference type="SUPFAM" id="SSF52913">
    <property type="entry name" value="RNA 3'-terminal phosphate cyclase, RPTC, insert domain"/>
    <property type="match status" value="1"/>
</dbReference>
<dbReference type="Pfam" id="PF01137">
    <property type="entry name" value="RTC"/>
    <property type="match status" value="1"/>
</dbReference>
<evidence type="ECO:0000256" key="5">
    <source>
        <dbReference type="HAMAP-Rule" id="MF_00200"/>
    </source>
</evidence>
<dbReference type="Pfam" id="PF05189">
    <property type="entry name" value="RTC_insert"/>
    <property type="match status" value="1"/>
</dbReference>
<dbReference type="GO" id="GO:0003963">
    <property type="term" value="F:RNA-3'-phosphate cyclase activity"/>
    <property type="evidence" value="ECO:0007669"/>
    <property type="project" value="UniProtKB-EC"/>
</dbReference>
<feature type="binding site" evidence="5">
    <location>
        <begin position="284"/>
        <end position="288"/>
    </location>
    <ligand>
        <name>ATP</name>
        <dbReference type="ChEBI" id="CHEBI:30616"/>
    </ligand>
</feature>
<feature type="binding site" evidence="5">
    <location>
        <position position="100"/>
    </location>
    <ligand>
        <name>ATP</name>
        <dbReference type="ChEBI" id="CHEBI:30616"/>
    </ligand>
</feature>
<evidence type="ECO:0000259" key="8">
    <source>
        <dbReference type="Pfam" id="PF05189"/>
    </source>
</evidence>
<dbReference type="InterPro" id="IPR037136">
    <property type="entry name" value="RNA3'_phos_cyclase_dom_sf"/>
</dbReference>
<proteinExistence type="inferred from homology"/>
<evidence type="ECO:0000313" key="10">
    <source>
        <dbReference type="Proteomes" id="UP001216674"/>
    </source>
</evidence>
<keyword evidence="10" id="KW-1185">Reference proteome</keyword>
<dbReference type="PIRSF" id="PIRSF005378">
    <property type="entry name" value="RNA3'_term_phos_cycl_euk"/>
    <property type="match status" value="1"/>
</dbReference>
<accession>A0ABT6B0W1</accession>
<evidence type="ECO:0000256" key="1">
    <source>
        <dbReference type="ARBA" id="ARBA00009206"/>
    </source>
</evidence>
<dbReference type="InterPro" id="IPR036553">
    <property type="entry name" value="RPTC_insert"/>
</dbReference>
<comment type="subcellular location">
    <subcellularLocation>
        <location evidence="5">Cytoplasm</location>
    </subcellularLocation>
</comment>
<dbReference type="Proteomes" id="UP001216674">
    <property type="component" value="Unassembled WGS sequence"/>
</dbReference>
<dbReference type="InterPro" id="IPR023797">
    <property type="entry name" value="RNA3'_phos_cyclase_dom"/>
</dbReference>
<dbReference type="Gene3D" id="3.65.10.20">
    <property type="entry name" value="RNA 3'-terminal phosphate cyclase domain"/>
    <property type="match status" value="1"/>
</dbReference>
<dbReference type="Gene3D" id="3.30.360.20">
    <property type="entry name" value="RNA 3'-terminal phosphate cyclase, insert domain"/>
    <property type="match status" value="1"/>
</dbReference>
<dbReference type="RefSeq" id="WP_276268378.1">
    <property type="nucleotide sequence ID" value="NZ_JARJLM010000589.1"/>
</dbReference>
<comment type="caution">
    <text evidence="9">The sequence shown here is derived from an EMBL/GenBank/DDBJ whole genome shotgun (WGS) entry which is preliminary data.</text>
</comment>